<dbReference type="GeneID" id="63712792"/>
<organism evidence="2 3">
    <name type="scientific">Drechmeria coniospora</name>
    <name type="common">Nematophagous fungus</name>
    <name type="synonym">Meria coniospora</name>
    <dbReference type="NCBI Taxonomy" id="98403"/>
    <lineage>
        <taxon>Eukaryota</taxon>
        <taxon>Fungi</taxon>
        <taxon>Dikarya</taxon>
        <taxon>Ascomycota</taxon>
        <taxon>Pezizomycotina</taxon>
        <taxon>Sordariomycetes</taxon>
        <taxon>Hypocreomycetidae</taxon>
        <taxon>Hypocreales</taxon>
        <taxon>Ophiocordycipitaceae</taxon>
        <taxon>Drechmeria</taxon>
    </lineage>
</organism>
<feature type="region of interest" description="Disordered" evidence="1">
    <location>
        <begin position="1"/>
        <end position="23"/>
    </location>
</feature>
<protein>
    <submittedName>
        <fullName evidence="2">Uncharacterized protein</fullName>
    </submittedName>
</protein>
<proteinExistence type="predicted"/>
<name>A0A151GPU1_DRECN</name>
<evidence type="ECO:0000313" key="3">
    <source>
        <dbReference type="Proteomes" id="UP000076580"/>
    </source>
</evidence>
<dbReference type="EMBL" id="LAYC01000001">
    <property type="protein sequence ID" value="KYK59022.1"/>
    <property type="molecule type" value="Genomic_DNA"/>
</dbReference>
<gene>
    <name evidence="2" type="ORF">DCS_00149</name>
</gene>
<evidence type="ECO:0000256" key="1">
    <source>
        <dbReference type="SAM" id="MobiDB-lite"/>
    </source>
</evidence>
<feature type="region of interest" description="Disordered" evidence="1">
    <location>
        <begin position="161"/>
        <end position="189"/>
    </location>
</feature>
<dbReference type="AlphaFoldDB" id="A0A151GPU1"/>
<reference evidence="2 3" key="1">
    <citation type="journal article" date="2016" name="Sci. Rep.">
        <title>Insights into Adaptations to a Near-Obligate Nematode Endoparasitic Lifestyle from the Finished Genome of Drechmeria coniospora.</title>
        <authorList>
            <person name="Zhang L."/>
            <person name="Zhou Z."/>
            <person name="Guo Q."/>
            <person name="Fokkens L."/>
            <person name="Miskei M."/>
            <person name="Pocsi I."/>
            <person name="Zhang W."/>
            <person name="Chen M."/>
            <person name="Wang L."/>
            <person name="Sun Y."/>
            <person name="Donzelli B.G."/>
            <person name="Gibson D.M."/>
            <person name="Nelson D.R."/>
            <person name="Luo J.G."/>
            <person name="Rep M."/>
            <person name="Liu H."/>
            <person name="Yang S."/>
            <person name="Wang J."/>
            <person name="Krasnoff S.B."/>
            <person name="Xu Y."/>
            <person name="Molnar I."/>
            <person name="Lin M."/>
        </authorList>
    </citation>
    <scope>NUCLEOTIDE SEQUENCE [LARGE SCALE GENOMIC DNA]</scope>
    <source>
        <strain evidence="2 3">ARSEF 6962</strain>
    </source>
</reference>
<dbReference type="RefSeq" id="XP_040658374.1">
    <property type="nucleotide sequence ID" value="XM_040797491.1"/>
</dbReference>
<accession>A0A151GPU1</accession>
<dbReference type="InParanoid" id="A0A151GPU1"/>
<sequence>MPGNPNAYHESAERAQPQQSLRGTVATMSKASPCLVKLTTFLSDSSNSMVGVALSRDFVKNRPRGRRVIIHKRQPWSTVIESSDPPDAIRNTILDAGRQETDGLHRSVGVYKYGELVWFQARSEAHRKYVRNDGTERLDWGDGPAADVPACLPVEVHRAGRTRADFSSPLDEVPGRQAPGGSAGPLPST</sequence>
<dbReference type="Proteomes" id="UP000076580">
    <property type="component" value="Chromosome 01"/>
</dbReference>
<keyword evidence="3" id="KW-1185">Reference proteome</keyword>
<evidence type="ECO:0000313" key="2">
    <source>
        <dbReference type="EMBL" id="KYK59022.1"/>
    </source>
</evidence>
<comment type="caution">
    <text evidence="2">The sequence shown here is derived from an EMBL/GenBank/DDBJ whole genome shotgun (WGS) entry which is preliminary data.</text>
</comment>